<dbReference type="AlphaFoldDB" id="A0AA41WDA1"/>
<evidence type="ECO:0000313" key="12">
    <source>
        <dbReference type="Proteomes" id="UP001165306"/>
    </source>
</evidence>
<dbReference type="InterPro" id="IPR036237">
    <property type="entry name" value="Xyl_isomerase-like_sf"/>
</dbReference>
<evidence type="ECO:0000259" key="10">
    <source>
        <dbReference type="Pfam" id="PF01261"/>
    </source>
</evidence>
<keyword evidence="12" id="KW-1185">Reference proteome</keyword>
<dbReference type="GO" id="GO:0008833">
    <property type="term" value="F:deoxyribonuclease IV (phage-T4-induced) activity"/>
    <property type="evidence" value="ECO:0007669"/>
    <property type="project" value="UniProtKB-UniRule"/>
</dbReference>
<feature type="binding site" evidence="9">
    <location>
        <position position="229"/>
    </location>
    <ligand>
        <name>Zn(2+)</name>
        <dbReference type="ChEBI" id="CHEBI:29105"/>
        <label>3</label>
    </ligand>
</feature>
<keyword evidence="8 9" id="KW-0234">DNA repair</keyword>
<feature type="binding site" evidence="9">
    <location>
        <position position="180"/>
    </location>
    <ligand>
        <name>Zn(2+)</name>
        <dbReference type="ChEBI" id="CHEBI:29105"/>
        <label>3</label>
    </ligand>
</feature>
<dbReference type="HAMAP" id="MF_00152">
    <property type="entry name" value="Nfo"/>
    <property type="match status" value="1"/>
</dbReference>
<dbReference type="FunFam" id="3.20.20.150:FF:000001">
    <property type="entry name" value="Probable endonuclease 4"/>
    <property type="match status" value="1"/>
</dbReference>
<keyword evidence="7 9" id="KW-0862">Zinc</keyword>
<feature type="binding site" evidence="9">
    <location>
        <position position="106"/>
    </location>
    <ligand>
        <name>Zn(2+)</name>
        <dbReference type="ChEBI" id="CHEBI:29105"/>
        <label>1</label>
    </ligand>
</feature>
<dbReference type="GO" id="GO:0006284">
    <property type="term" value="P:base-excision repair"/>
    <property type="evidence" value="ECO:0007669"/>
    <property type="project" value="TreeGrafter"/>
</dbReference>
<evidence type="ECO:0000256" key="6">
    <source>
        <dbReference type="ARBA" id="ARBA00022801"/>
    </source>
</evidence>
<keyword evidence="3 9" id="KW-0479">Metal-binding</keyword>
<keyword evidence="2 9" id="KW-0540">Nuclease</keyword>
<evidence type="ECO:0000256" key="3">
    <source>
        <dbReference type="ARBA" id="ARBA00022723"/>
    </source>
</evidence>
<dbReference type="EC" id="3.1.21.2" evidence="9"/>
<protein>
    <recommendedName>
        <fullName evidence="9">Probable endonuclease 4</fullName>
        <ecNumber evidence="9">3.1.21.2</ecNumber>
    </recommendedName>
    <alternativeName>
        <fullName evidence="9">Endodeoxyribonuclease IV</fullName>
    </alternativeName>
    <alternativeName>
        <fullName evidence="9">Endonuclease IV</fullName>
    </alternativeName>
</protein>
<comment type="function">
    <text evidence="9">Endonuclease IV plays a role in DNA repair. It cleaves phosphodiester bonds at apurinic or apyrimidinic (AP) sites, generating a 3'-hydroxyl group and a 5'-terminal sugar phosphate.</text>
</comment>
<evidence type="ECO:0000256" key="9">
    <source>
        <dbReference type="HAMAP-Rule" id="MF_00152"/>
    </source>
</evidence>
<dbReference type="InterPro" id="IPR001719">
    <property type="entry name" value="AP_endonuc_2"/>
</dbReference>
<evidence type="ECO:0000256" key="2">
    <source>
        <dbReference type="ARBA" id="ARBA00022722"/>
    </source>
</evidence>
<dbReference type="Gene3D" id="3.20.20.150">
    <property type="entry name" value="Divalent-metal-dependent TIM barrel enzymes"/>
    <property type="match status" value="1"/>
</dbReference>
<evidence type="ECO:0000256" key="5">
    <source>
        <dbReference type="ARBA" id="ARBA00022763"/>
    </source>
</evidence>
<comment type="caution">
    <text evidence="11">The sequence shown here is derived from an EMBL/GenBank/DDBJ whole genome shotgun (WGS) entry which is preliminary data.</text>
</comment>
<evidence type="ECO:0000256" key="1">
    <source>
        <dbReference type="ARBA" id="ARBA00005340"/>
    </source>
</evidence>
<feature type="binding site" evidence="9">
    <location>
        <position position="143"/>
    </location>
    <ligand>
        <name>Zn(2+)</name>
        <dbReference type="ChEBI" id="CHEBI:29105"/>
        <label>1</label>
    </ligand>
</feature>
<feature type="binding site" evidence="9">
    <location>
        <position position="177"/>
    </location>
    <ligand>
        <name>Zn(2+)</name>
        <dbReference type="ChEBI" id="CHEBI:29105"/>
        <label>2</label>
    </ligand>
</feature>
<organism evidence="11 12">
    <name type="scientific">Thermalbibacter longus</name>
    <dbReference type="NCBI Taxonomy" id="2951981"/>
    <lineage>
        <taxon>Bacteria</taxon>
        <taxon>Pseudomonadati</taxon>
        <taxon>Thermomicrobiota</taxon>
        <taxon>Thermomicrobia</taxon>
        <taxon>Thermomicrobiales</taxon>
        <taxon>Thermomicrobiaceae</taxon>
        <taxon>Thermalbibacter</taxon>
    </lineage>
</organism>
<keyword evidence="6 9" id="KW-0378">Hydrolase</keyword>
<accession>A0AA41WDA1</accession>
<dbReference type="GO" id="GO:0008270">
    <property type="term" value="F:zinc ion binding"/>
    <property type="evidence" value="ECO:0007669"/>
    <property type="project" value="UniProtKB-UniRule"/>
</dbReference>
<dbReference type="GO" id="GO:0003677">
    <property type="term" value="F:DNA binding"/>
    <property type="evidence" value="ECO:0007669"/>
    <property type="project" value="InterPro"/>
</dbReference>
<feature type="binding site" evidence="9">
    <location>
        <position position="259"/>
    </location>
    <ligand>
        <name>Zn(2+)</name>
        <dbReference type="ChEBI" id="CHEBI:29105"/>
        <label>2</label>
    </ligand>
</feature>
<dbReference type="InterPro" id="IPR018246">
    <property type="entry name" value="AP_endonuc_F2_Zn_BS"/>
</dbReference>
<name>A0AA41WDA1_9BACT</name>
<evidence type="ECO:0000256" key="8">
    <source>
        <dbReference type="ARBA" id="ARBA00023204"/>
    </source>
</evidence>
<comment type="cofactor">
    <cofactor evidence="9">
        <name>Zn(2+)</name>
        <dbReference type="ChEBI" id="CHEBI:29105"/>
    </cofactor>
    <text evidence="9">Binds 3 Zn(2+) ions.</text>
</comment>
<dbReference type="NCBIfam" id="TIGR00587">
    <property type="entry name" value="nfo"/>
    <property type="match status" value="1"/>
</dbReference>
<evidence type="ECO:0000256" key="7">
    <source>
        <dbReference type="ARBA" id="ARBA00022833"/>
    </source>
</evidence>
<dbReference type="CDD" id="cd00019">
    <property type="entry name" value="AP2Ec"/>
    <property type="match status" value="1"/>
</dbReference>
<comment type="catalytic activity">
    <reaction evidence="9">
        <text>Endonucleolytic cleavage to 5'-phosphooligonucleotide end-products.</text>
        <dbReference type="EC" id="3.1.21.2"/>
    </reaction>
</comment>
<dbReference type="GO" id="GO:0008081">
    <property type="term" value="F:phosphoric diester hydrolase activity"/>
    <property type="evidence" value="ECO:0007669"/>
    <property type="project" value="TreeGrafter"/>
</dbReference>
<keyword evidence="5 9" id="KW-0227">DNA damage</keyword>
<gene>
    <name evidence="9" type="primary">nfo</name>
    <name evidence="11" type="ORF">NET02_07450</name>
</gene>
<feature type="binding site" evidence="9">
    <location>
        <position position="66"/>
    </location>
    <ligand>
        <name>Zn(2+)</name>
        <dbReference type="ChEBI" id="CHEBI:29105"/>
        <label>1</label>
    </ligand>
</feature>
<feature type="binding site" evidence="9">
    <location>
        <position position="143"/>
    </location>
    <ligand>
        <name>Zn(2+)</name>
        <dbReference type="ChEBI" id="CHEBI:29105"/>
        <label>2</label>
    </ligand>
</feature>
<evidence type="ECO:0000313" key="11">
    <source>
        <dbReference type="EMBL" id="MCM8748973.1"/>
    </source>
</evidence>
<proteinExistence type="inferred from homology"/>
<dbReference type="PROSITE" id="PS51432">
    <property type="entry name" value="AP_NUCLEASE_F2_4"/>
    <property type="match status" value="1"/>
</dbReference>
<reference evidence="11" key="1">
    <citation type="submission" date="2022-06" db="EMBL/GenBank/DDBJ databases">
        <title>CFH 74404 Thermomicrobiaceae sp.</title>
        <authorList>
            <person name="Ming H."/>
            <person name="Li W.-J."/>
            <person name="Zhao Z."/>
        </authorList>
    </citation>
    <scope>NUCLEOTIDE SEQUENCE</scope>
    <source>
        <strain evidence="11">CFH 74404</strain>
    </source>
</reference>
<evidence type="ECO:0000256" key="4">
    <source>
        <dbReference type="ARBA" id="ARBA00022759"/>
    </source>
</evidence>
<dbReference type="PROSITE" id="PS00729">
    <property type="entry name" value="AP_NUCLEASE_F2_1"/>
    <property type="match status" value="1"/>
</dbReference>
<dbReference type="PANTHER" id="PTHR21445">
    <property type="entry name" value="ENDONUCLEASE IV ENDODEOXYRIBONUCLEASE IV"/>
    <property type="match status" value="1"/>
</dbReference>
<dbReference type="SUPFAM" id="SSF51658">
    <property type="entry name" value="Xylose isomerase-like"/>
    <property type="match status" value="1"/>
</dbReference>
<dbReference type="PANTHER" id="PTHR21445:SF0">
    <property type="entry name" value="APURINIC-APYRIMIDINIC ENDONUCLEASE"/>
    <property type="match status" value="1"/>
</dbReference>
<dbReference type="SMART" id="SM00518">
    <property type="entry name" value="AP2Ec"/>
    <property type="match status" value="1"/>
</dbReference>
<sequence>MLFGAHMSIAGGFDKAVDRAVQVGCDAVQIFTKSSNQWRARPIAPDEVERFRARLQEAGIRSVVAHDSYLINLASPDDQLWEKSIAAFREELERCELLGIPYLVTHPGSCGEAGEEAGIRRVAEALNRLHDDLPGYQVKTLLEVTAGQGTSLGYRFEQLAAITERVREPERVAYCFDTCHVFAAGYELRTPEGYAATMEEFDRVLGLDRLLVFHLNDSKRDLGSRVDRHEHIGKGKIGLDGFRQLVNDPRFREHPALLETEKSPDLHEDVENLRVLRSLVAG</sequence>
<keyword evidence="4 9" id="KW-0255">Endonuclease</keyword>
<dbReference type="EMBL" id="JAMSLR010000004">
    <property type="protein sequence ID" value="MCM8748973.1"/>
    <property type="molecule type" value="Genomic_DNA"/>
</dbReference>
<feature type="binding site" evidence="9">
    <location>
        <position position="227"/>
    </location>
    <ligand>
        <name>Zn(2+)</name>
        <dbReference type="ChEBI" id="CHEBI:29105"/>
        <label>3</label>
    </ligand>
</feature>
<dbReference type="Proteomes" id="UP001165306">
    <property type="component" value="Unassembled WGS sequence"/>
</dbReference>
<dbReference type="InterPro" id="IPR013022">
    <property type="entry name" value="Xyl_isomerase-like_TIM-brl"/>
</dbReference>
<feature type="domain" description="Xylose isomerase-like TIM barrel" evidence="10">
    <location>
        <begin position="17"/>
        <end position="277"/>
    </location>
</feature>
<comment type="similarity">
    <text evidence="1 9">Belongs to the AP endonuclease 2 family.</text>
</comment>
<dbReference type="Pfam" id="PF01261">
    <property type="entry name" value="AP_endonuc_2"/>
    <property type="match status" value="1"/>
</dbReference>
<dbReference type="GO" id="GO:0003906">
    <property type="term" value="F:DNA-(apurinic or apyrimidinic site) endonuclease activity"/>
    <property type="evidence" value="ECO:0007669"/>
    <property type="project" value="TreeGrafter"/>
</dbReference>
<feature type="binding site" evidence="9">
    <location>
        <position position="214"/>
    </location>
    <ligand>
        <name>Zn(2+)</name>
        <dbReference type="ChEBI" id="CHEBI:29105"/>
        <label>2</label>
    </ligand>
</feature>
<dbReference type="PROSITE" id="PS00731">
    <property type="entry name" value="AP_NUCLEASE_F2_3"/>
    <property type="match status" value="1"/>
</dbReference>